<evidence type="ECO:0000256" key="17">
    <source>
        <dbReference type="ARBA" id="ARBA00047295"/>
    </source>
</evidence>
<dbReference type="InterPro" id="IPR023299">
    <property type="entry name" value="ATPase_P-typ_cyto_dom_N"/>
</dbReference>
<evidence type="ECO:0000256" key="2">
    <source>
        <dbReference type="ARBA" id="ARBA00004429"/>
    </source>
</evidence>
<evidence type="ECO:0000256" key="15">
    <source>
        <dbReference type="ARBA" id="ARBA00023136"/>
    </source>
</evidence>
<dbReference type="GO" id="GO:0016887">
    <property type="term" value="F:ATP hydrolysis activity"/>
    <property type="evidence" value="ECO:0007669"/>
    <property type="project" value="InterPro"/>
</dbReference>
<dbReference type="InterPro" id="IPR004014">
    <property type="entry name" value="ATPase_P-typ_cation-transptr_N"/>
</dbReference>
<organism evidence="20 21">
    <name type="scientific">Caproicibacterium amylolyticum</name>
    <dbReference type="NCBI Taxonomy" id="2766537"/>
    <lineage>
        <taxon>Bacteria</taxon>
        <taxon>Bacillati</taxon>
        <taxon>Bacillota</taxon>
        <taxon>Clostridia</taxon>
        <taxon>Eubacteriales</taxon>
        <taxon>Oscillospiraceae</taxon>
        <taxon>Caproicibacterium</taxon>
    </lineage>
</organism>
<dbReference type="EMBL" id="CP060696">
    <property type="protein sequence ID" value="QNO18527.1"/>
    <property type="molecule type" value="Genomic_DNA"/>
</dbReference>
<comment type="function">
    <text evidence="1">Mediates magnesium influx to the cytosol.</text>
</comment>
<dbReference type="Pfam" id="PF00122">
    <property type="entry name" value="E1-E2_ATPase"/>
    <property type="match status" value="1"/>
</dbReference>
<dbReference type="InterPro" id="IPR023298">
    <property type="entry name" value="ATPase_P-typ_TM_dom_sf"/>
</dbReference>
<dbReference type="InterPro" id="IPR001757">
    <property type="entry name" value="P_typ_ATPase"/>
</dbReference>
<dbReference type="SMART" id="SM00831">
    <property type="entry name" value="Cation_ATPase_N"/>
    <property type="match status" value="1"/>
</dbReference>
<accession>A0A7G9WIL5</accession>
<feature type="domain" description="Cation-transporting P-type ATPase N-terminal" evidence="19">
    <location>
        <begin position="13"/>
        <end position="85"/>
    </location>
</feature>
<keyword evidence="10" id="KW-0547">Nucleotide-binding</keyword>
<dbReference type="SFLD" id="SFLDG00002">
    <property type="entry name" value="C1.7:_P-type_atpase_like"/>
    <property type="match status" value="1"/>
</dbReference>
<dbReference type="Pfam" id="PF08282">
    <property type="entry name" value="Hydrolase_3"/>
    <property type="match status" value="1"/>
</dbReference>
<evidence type="ECO:0000256" key="12">
    <source>
        <dbReference type="ARBA" id="ARBA00022842"/>
    </source>
</evidence>
<dbReference type="GO" id="GO:0015444">
    <property type="term" value="F:P-type magnesium transporter activity"/>
    <property type="evidence" value="ECO:0007669"/>
    <property type="project" value="UniProtKB-EC"/>
</dbReference>
<comment type="subcellular location">
    <subcellularLocation>
        <location evidence="2">Cell inner membrane</location>
        <topology evidence="2">Multi-pass membrane protein</topology>
    </subcellularLocation>
</comment>
<feature type="transmembrane region" description="Helical" evidence="18">
    <location>
        <begin position="742"/>
        <end position="765"/>
    </location>
</feature>
<keyword evidence="15 18" id="KW-0472">Membrane</keyword>
<evidence type="ECO:0000256" key="6">
    <source>
        <dbReference type="ARBA" id="ARBA00022475"/>
    </source>
</evidence>
<dbReference type="InterPro" id="IPR018303">
    <property type="entry name" value="ATPase_P-typ_P_site"/>
</dbReference>
<evidence type="ECO:0000313" key="21">
    <source>
        <dbReference type="Proteomes" id="UP000516046"/>
    </source>
</evidence>
<dbReference type="Pfam" id="PF13246">
    <property type="entry name" value="Cation_ATPase"/>
    <property type="match status" value="1"/>
</dbReference>
<dbReference type="Gene3D" id="1.20.1110.10">
    <property type="entry name" value="Calcium-transporting ATPase, transmembrane domain"/>
    <property type="match status" value="1"/>
</dbReference>
<dbReference type="Proteomes" id="UP000516046">
    <property type="component" value="Chromosome"/>
</dbReference>
<dbReference type="RefSeq" id="WP_212507589.1">
    <property type="nucleotide sequence ID" value="NZ_CP060696.1"/>
</dbReference>
<dbReference type="GO" id="GO:0005886">
    <property type="term" value="C:plasma membrane"/>
    <property type="evidence" value="ECO:0007669"/>
    <property type="project" value="UniProtKB-SubCell"/>
</dbReference>
<dbReference type="SFLD" id="SFLDF00027">
    <property type="entry name" value="p-type_atpase"/>
    <property type="match status" value="1"/>
</dbReference>
<dbReference type="EC" id="7.2.2.14" evidence="4"/>
<dbReference type="PROSITE" id="PS00154">
    <property type="entry name" value="ATPASE_E1_E2"/>
    <property type="match status" value="1"/>
</dbReference>
<keyword evidence="7" id="KW-0997">Cell inner membrane</keyword>
<dbReference type="GO" id="GO:0005524">
    <property type="term" value="F:ATP binding"/>
    <property type="evidence" value="ECO:0007669"/>
    <property type="project" value="UniProtKB-KW"/>
</dbReference>
<sequence length="888" mass="97057">MAKDSLLHERLETYSHKSISQLLEDFSLSIGGLSTAAAQAMREKYGNNEIQKRKDSLPQCLRRAFLNPLTVILLTVGFVSFFADTMLSQKAAPNSLTTAPIILLMFLISGCLRFSQELRSRKATDKLTQMIHANVSVFRDGQLAELPMSELVIGDRIRLCAGDSIPADVRFISATDLFVSQAAITGESAILEKDASTLPEHTGASLAVLRNLGFTGSTIISGSGEGIVLAVGQDTLYGSFHACQSSKKNLFTLTSSSIAKVLLKFMLLLVPMIFLLLGIMHGSWVTSFLFALSVAVGLTPEMLPMVITACLTKGAIAMSKKETLIKDMNSMQVFGSMDVLCMDKTGTLTNDKILLEYYMDALGNEDSTVLDMAFINSSFHSGAQNNIDSAVLKCRRMPHHEQHFSSLLGNWKKADELPFDYSRKCVSVLAHSTDGSCLMITKGSVDAVSERCSFVRVNGKTVPMGKDRTDSIRAITEEILEDGIKVIAVAIKEIAPQRTTVTAADENSMTLLGYLAFFDAPKASAKIALEKLHRLSVQTKILSGDSAEVTASVCERLNIPASRIVTGRQIAEMTDSQLREAAENCSLFAELTPQQKVKILYALRAQGHTVGFLGDGINDIPALAEADVGISVENAVDAAKEVSDVVLLKKDLNVLEKGILEGRKTFLNISKYVHISASSNLGNIIAIVCASLFLPFLPMTSLQLILLNLLYDMICMVLPWDNVDSSLFKQPAEFSGKHLSRFMLCFGPVSSVFDILTFLFLYFFVCPTACGGHLFYEITNPALRAQFATLFQSGWFLESIWSQILILYMLRTKDIPFVQSRPSVPVLLTTLAGILSLTVFSCLPAAAGIGLTAVPPYFYLYIIVVCVCYMLVASVVKALYLKKHSRLF</sequence>
<dbReference type="InterPro" id="IPR006068">
    <property type="entry name" value="ATPase_P-typ_cation-transptr_C"/>
</dbReference>
<evidence type="ECO:0000256" key="11">
    <source>
        <dbReference type="ARBA" id="ARBA00022840"/>
    </source>
</evidence>
<feature type="transmembrane region" description="Helical" evidence="18">
    <location>
        <begin position="64"/>
        <end position="83"/>
    </location>
</feature>
<dbReference type="Gene3D" id="3.40.50.1000">
    <property type="entry name" value="HAD superfamily/HAD-like"/>
    <property type="match status" value="1"/>
</dbReference>
<keyword evidence="6" id="KW-1003">Cell membrane</keyword>
<evidence type="ECO:0000256" key="18">
    <source>
        <dbReference type="SAM" id="Phobius"/>
    </source>
</evidence>
<keyword evidence="11" id="KW-0067">ATP-binding</keyword>
<comment type="catalytic activity">
    <reaction evidence="17">
        <text>Mg(2+)(out) + ATP + H2O = Mg(2+)(in) + ADP + phosphate + H(+)</text>
        <dbReference type="Rhea" id="RHEA:10260"/>
        <dbReference type="ChEBI" id="CHEBI:15377"/>
        <dbReference type="ChEBI" id="CHEBI:15378"/>
        <dbReference type="ChEBI" id="CHEBI:18420"/>
        <dbReference type="ChEBI" id="CHEBI:30616"/>
        <dbReference type="ChEBI" id="CHEBI:43474"/>
        <dbReference type="ChEBI" id="CHEBI:456216"/>
        <dbReference type="EC" id="7.2.2.14"/>
    </reaction>
</comment>
<evidence type="ECO:0000256" key="13">
    <source>
        <dbReference type="ARBA" id="ARBA00022967"/>
    </source>
</evidence>
<feature type="transmembrane region" description="Helical" evidence="18">
    <location>
        <begin position="858"/>
        <end position="880"/>
    </location>
</feature>
<feature type="transmembrane region" description="Helical" evidence="18">
    <location>
        <begin position="95"/>
        <end position="114"/>
    </location>
</feature>
<comment type="similarity">
    <text evidence="3">Belongs to the cation transport ATPase (P-type) (TC 3.A.3) family. Type IIIB subfamily.</text>
</comment>
<dbReference type="Gene3D" id="3.40.1110.10">
    <property type="entry name" value="Calcium-transporting ATPase, cytoplasmic domain N"/>
    <property type="match status" value="1"/>
</dbReference>
<dbReference type="Pfam" id="PF00690">
    <property type="entry name" value="Cation_ATPase_N"/>
    <property type="match status" value="1"/>
</dbReference>
<evidence type="ECO:0000256" key="1">
    <source>
        <dbReference type="ARBA" id="ARBA00003954"/>
    </source>
</evidence>
<evidence type="ECO:0000256" key="4">
    <source>
        <dbReference type="ARBA" id="ARBA00012786"/>
    </source>
</evidence>
<dbReference type="InterPro" id="IPR044492">
    <property type="entry name" value="P_typ_ATPase_HD_dom"/>
</dbReference>
<dbReference type="PANTHER" id="PTHR42861">
    <property type="entry name" value="CALCIUM-TRANSPORTING ATPASE"/>
    <property type="match status" value="1"/>
</dbReference>
<name>A0A7G9WIL5_9FIRM</name>
<evidence type="ECO:0000256" key="8">
    <source>
        <dbReference type="ARBA" id="ARBA00022553"/>
    </source>
</evidence>
<evidence type="ECO:0000256" key="3">
    <source>
        <dbReference type="ARBA" id="ARBA00008746"/>
    </source>
</evidence>
<evidence type="ECO:0000256" key="14">
    <source>
        <dbReference type="ARBA" id="ARBA00022989"/>
    </source>
</evidence>
<keyword evidence="12" id="KW-0460">Magnesium</keyword>
<evidence type="ECO:0000256" key="7">
    <source>
        <dbReference type="ARBA" id="ARBA00022519"/>
    </source>
</evidence>
<feature type="transmembrane region" description="Helical" evidence="18">
    <location>
        <begin position="785"/>
        <end position="810"/>
    </location>
</feature>
<feature type="transmembrane region" description="Helical" evidence="18">
    <location>
        <begin position="672"/>
        <end position="696"/>
    </location>
</feature>
<dbReference type="InterPro" id="IPR008250">
    <property type="entry name" value="ATPase_P-typ_transduc_dom_A_sf"/>
</dbReference>
<dbReference type="AlphaFoldDB" id="A0A7G9WIL5"/>
<feature type="transmembrane region" description="Helical" evidence="18">
    <location>
        <begin position="288"/>
        <end position="311"/>
    </location>
</feature>
<dbReference type="SUPFAM" id="SSF56784">
    <property type="entry name" value="HAD-like"/>
    <property type="match status" value="1"/>
</dbReference>
<dbReference type="InterPro" id="IPR059000">
    <property type="entry name" value="ATPase_P-type_domA"/>
</dbReference>
<dbReference type="InterPro" id="IPR023214">
    <property type="entry name" value="HAD_sf"/>
</dbReference>
<dbReference type="SFLD" id="SFLDS00003">
    <property type="entry name" value="Haloacid_Dehalogenase"/>
    <property type="match status" value="1"/>
</dbReference>
<dbReference type="Gene3D" id="2.70.150.10">
    <property type="entry name" value="Calcium-transporting ATPase, cytoplasmic transduction domain A"/>
    <property type="match status" value="1"/>
</dbReference>
<evidence type="ECO:0000256" key="10">
    <source>
        <dbReference type="ARBA" id="ARBA00022741"/>
    </source>
</evidence>
<dbReference type="NCBIfam" id="TIGR01524">
    <property type="entry name" value="ATPase-IIIB_Mg"/>
    <property type="match status" value="1"/>
</dbReference>
<evidence type="ECO:0000313" key="20">
    <source>
        <dbReference type="EMBL" id="QNO18527.1"/>
    </source>
</evidence>
<proteinExistence type="inferred from homology"/>
<evidence type="ECO:0000256" key="5">
    <source>
        <dbReference type="ARBA" id="ARBA00013555"/>
    </source>
</evidence>
<feature type="transmembrane region" description="Helical" evidence="18">
    <location>
        <begin position="261"/>
        <end position="282"/>
    </location>
</feature>
<gene>
    <name evidence="20" type="primary">mgtA</name>
    <name evidence="20" type="ORF">H6X83_02415</name>
</gene>
<evidence type="ECO:0000259" key="19">
    <source>
        <dbReference type="SMART" id="SM00831"/>
    </source>
</evidence>
<reference evidence="20 21" key="1">
    <citation type="submission" date="2020-08" db="EMBL/GenBank/DDBJ databases">
        <authorList>
            <person name="Ren C."/>
            <person name="Gu Y."/>
            <person name="Xu Y."/>
        </authorList>
    </citation>
    <scope>NUCLEOTIDE SEQUENCE [LARGE SCALE GENOMIC DNA]</scope>
    <source>
        <strain evidence="20 21">LBM18003</strain>
    </source>
</reference>
<evidence type="ECO:0000256" key="16">
    <source>
        <dbReference type="ARBA" id="ARBA00029806"/>
    </source>
</evidence>
<evidence type="ECO:0000256" key="9">
    <source>
        <dbReference type="ARBA" id="ARBA00022692"/>
    </source>
</evidence>
<dbReference type="Pfam" id="PF00689">
    <property type="entry name" value="Cation_ATPase_C"/>
    <property type="match status" value="1"/>
</dbReference>
<protein>
    <recommendedName>
        <fullName evidence="5">Magnesium-transporting ATPase, P-type 1</fullName>
        <ecNumber evidence="4">7.2.2.14</ecNumber>
    </recommendedName>
    <alternativeName>
        <fullName evidence="16">Mg(2+) transport ATPase, P-type 1</fullName>
    </alternativeName>
</protein>
<dbReference type="KEGG" id="caml:H6X83_02415"/>
<dbReference type="PRINTS" id="PR01836">
    <property type="entry name" value="MGATPASE"/>
</dbReference>
<keyword evidence="13" id="KW-1278">Translocase</keyword>
<keyword evidence="9 18" id="KW-0812">Transmembrane</keyword>
<dbReference type="InterPro" id="IPR006415">
    <property type="entry name" value="P-type_ATPase_IIIB"/>
</dbReference>
<dbReference type="InterPro" id="IPR036412">
    <property type="entry name" value="HAD-like_sf"/>
</dbReference>
<dbReference type="SUPFAM" id="SSF81665">
    <property type="entry name" value="Calcium ATPase, transmembrane domain M"/>
    <property type="match status" value="1"/>
</dbReference>
<dbReference type="SUPFAM" id="SSF81653">
    <property type="entry name" value="Calcium ATPase, transduction domain A"/>
    <property type="match status" value="1"/>
</dbReference>
<feature type="transmembrane region" description="Helical" evidence="18">
    <location>
        <begin position="702"/>
        <end position="721"/>
    </location>
</feature>
<keyword evidence="21" id="KW-1185">Reference proteome</keyword>
<dbReference type="NCBIfam" id="TIGR01494">
    <property type="entry name" value="ATPase_P-type"/>
    <property type="match status" value="2"/>
</dbReference>
<keyword evidence="14 18" id="KW-1133">Transmembrane helix</keyword>
<feature type="transmembrane region" description="Helical" evidence="18">
    <location>
        <begin position="822"/>
        <end position="846"/>
    </location>
</feature>
<keyword evidence="8" id="KW-0597">Phosphoprotein</keyword>